<accession>A0A382SZJ4</accession>
<feature type="non-terminal residue" evidence="2">
    <location>
        <position position="1"/>
    </location>
</feature>
<organism evidence="2">
    <name type="scientific">marine metagenome</name>
    <dbReference type="NCBI Taxonomy" id="408172"/>
    <lineage>
        <taxon>unclassified sequences</taxon>
        <taxon>metagenomes</taxon>
        <taxon>ecological metagenomes</taxon>
    </lineage>
</organism>
<sequence length="277" mass="30358">QSMGIIERLGKYNRILGAGLHFRIPIIEKVSGKESIRIRQLDVPVETKTQDNVFVNLGVSVQFLAISEKIFEAHYRLTDVDLQITSYVLDVIRGEVPKKTLDEVFVTKDELAQIVKTDLAESMEDFGYSIVKSLITDIEPAADVKDAMNKINATARLRVAAQNEAEADKIRQVKAAEAEAEAKALQGKGVAEQRAAIIEGFKASIGDLKEVTGSDVKTQDVMNMVMMVQYFDALRDIGTTGQNNAVLIPYGPGGSTEILQQMTQAMLATDQVKGHSS</sequence>
<gene>
    <name evidence="2" type="ORF">METZ01_LOCUS367215</name>
</gene>
<dbReference type="PANTHER" id="PTHR43327:SF10">
    <property type="entry name" value="STOMATIN-LIKE PROTEIN 2, MITOCHONDRIAL"/>
    <property type="match status" value="1"/>
</dbReference>
<dbReference type="SUPFAM" id="SSF117892">
    <property type="entry name" value="Band 7/SPFH domain"/>
    <property type="match status" value="1"/>
</dbReference>
<dbReference type="InterPro" id="IPR050710">
    <property type="entry name" value="Band7/mec-2_domain"/>
</dbReference>
<protein>
    <recommendedName>
        <fullName evidence="1">Band 7 domain-containing protein</fullName>
    </recommendedName>
</protein>
<dbReference type="SMART" id="SM00244">
    <property type="entry name" value="PHB"/>
    <property type="match status" value="1"/>
</dbReference>
<dbReference type="CDD" id="cd03407">
    <property type="entry name" value="SPFH_like_u4"/>
    <property type="match status" value="1"/>
</dbReference>
<dbReference type="AlphaFoldDB" id="A0A382SZJ4"/>
<dbReference type="Pfam" id="PF01145">
    <property type="entry name" value="Band_7"/>
    <property type="match status" value="1"/>
</dbReference>
<proteinExistence type="predicted"/>
<dbReference type="InterPro" id="IPR001107">
    <property type="entry name" value="Band_7"/>
</dbReference>
<dbReference type="InterPro" id="IPR036013">
    <property type="entry name" value="Band_7/SPFH_dom_sf"/>
</dbReference>
<dbReference type="EMBL" id="UINC01132196">
    <property type="protein sequence ID" value="SVD14361.1"/>
    <property type="molecule type" value="Genomic_DNA"/>
</dbReference>
<dbReference type="Gene3D" id="3.30.479.30">
    <property type="entry name" value="Band 7 domain"/>
    <property type="match status" value="1"/>
</dbReference>
<evidence type="ECO:0000313" key="2">
    <source>
        <dbReference type="EMBL" id="SVD14361.1"/>
    </source>
</evidence>
<reference evidence="2" key="1">
    <citation type="submission" date="2018-05" db="EMBL/GenBank/DDBJ databases">
        <authorList>
            <person name="Lanie J.A."/>
            <person name="Ng W.-L."/>
            <person name="Kazmierczak K.M."/>
            <person name="Andrzejewski T.M."/>
            <person name="Davidsen T.M."/>
            <person name="Wayne K.J."/>
            <person name="Tettelin H."/>
            <person name="Glass J.I."/>
            <person name="Rusch D."/>
            <person name="Podicherti R."/>
            <person name="Tsui H.-C.T."/>
            <person name="Winkler M.E."/>
        </authorList>
    </citation>
    <scope>NUCLEOTIDE SEQUENCE</scope>
</reference>
<feature type="domain" description="Band 7" evidence="1">
    <location>
        <begin position="1"/>
        <end position="152"/>
    </location>
</feature>
<dbReference type="PANTHER" id="PTHR43327">
    <property type="entry name" value="STOMATIN-LIKE PROTEIN 2, MITOCHONDRIAL"/>
    <property type="match status" value="1"/>
</dbReference>
<name>A0A382SZJ4_9ZZZZ</name>
<evidence type="ECO:0000259" key="1">
    <source>
        <dbReference type="SMART" id="SM00244"/>
    </source>
</evidence>